<evidence type="ECO:0000313" key="2">
    <source>
        <dbReference type="EMBL" id="SHK62982.1"/>
    </source>
</evidence>
<dbReference type="RefSeq" id="WP_234997229.1">
    <property type="nucleotide sequence ID" value="NZ_CALGVN010000044.1"/>
</dbReference>
<proteinExistence type="predicted"/>
<keyword evidence="1" id="KW-0175">Coiled coil</keyword>
<evidence type="ECO:0000256" key="1">
    <source>
        <dbReference type="SAM" id="Coils"/>
    </source>
</evidence>
<gene>
    <name evidence="2" type="ORF">SAMN05443637_10971</name>
</gene>
<accession>A0A1M6U106</accession>
<sequence length="121" mass="12665">MGETWTAAECAAAWGVKPGTWLAYVSRGQAPAPLPGAGPRRWDADAVRSFPRPGVGRSRASATPEAHALLERMRATAAELERLQAEQKALLAEGAAAGLETAAMARALGISRQTAASWLKS</sequence>
<evidence type="ECO:0008006" key="4">
    <source>
        <dbReference type="Google" id="ProtNLM"/>
    </source>
</evidence>
<keyword evidence="3" id="KW-1185">Reference proteome</keyword>
<dbReference type="Proteomes" id="UP000184363">
    <property type="component" value="Unassembled WGS sequence"/>
</dbReference>
<protein>
    <recommendedName>
        <fullName evidence="4">Helix-turn-helix domain-containing protein</fullName>
    </recommendedName>
</protein>
<reference evidence="2 3" key="1">
    <citation type="submission" date="2016-11" db="EMBL/GenBank/DDBJ databases">
        <authorList>
            <person name="Jaros S."/>
            <person name="Januszkiewicz K."/>
            <person name="Wedrychowicz H."/>
        </authorList>
    </citation>
    <scope>NUCLEOTIDE SEQUENCE [LARGE SCALE GENOMIC DNA]</scope>
    <source>
        <strain evidence="2 3">DSM 43832</strain>
    </source>
</reference>
<name>A0A1M6U106_PSETH</name>
<dbReference type="STRING" id="1848.SAMN05443637_10971"/>
<feature type="coiled-coil region" evidence="1">
    <location>
        <begin position="66"/>
        <end position="93"/>
    </location>
</feature>
<dbReference type="EMBL" id="FRAP01000009">
    <property type="protein sequence ID" value="SHK62982.1"/>
    <property type="molecule type" value="Genomic_DNA"/>
</dbReference>
<organism evidence="2 3">
    <name type="scientific">Pseudonocardia thermophila</name>
    <dbReference type="NCBI Taxonomy" id="1848"/>
    <lineage>
        <taxon>Bacteria</taxon>
        <taxon>Bacillati</taxon>
        <taxon>Actinomycetota</taxon>
        <taxon>Actinomycetes</taxon>
        <taxon>Pseudonocardiales</taxon>
        <taxon>Pseudonocardiaceae</taxon>
        <taxon>Pseudonocardia</taxon>
    </lineage>
</organism>
<dbReference type="AlphaFoldDB" id="A0A1M6U106"/>
<evidence type="ECO:0000313" key="3">
    <source>
        <dbReference type="Proteomes" id="UP000184363"/>
    </source>
</evidence>